<dbReference type="SUPFAM" id="SSF56059">
    <property type="entry name" value="Glutathione synthetase ATP-binding domain-like"/>
    <property type="match status" value="2"/>
</dbReference>
<dbReference type="Pfam" id="PF02787">
    <property type="entry name" value="CPSase_L_D3"/>
    <property type="match status" value="1"/>
</dbReference>
<feature type="active site" description="Proton donor" evidence="16">
    <location>
        <position position="1141"/>
    </location>
</feature>
<dbReference type="EC" id="6.3.4.16" evidence="17"/>
<feature type="domain" description="ATP-grasp" evidence="19">
    <location>
        <begin position="669"/>
        <end position="859"/>
    </location>
</feature>
<comment type="function">
    <text evidence="17">Large subunit of the glutamine-dependent carbamoyl phosphate synthetase (CPSase). CPSase catalyzes the formation of carbamoyl phosphate from the ammonia moiety of glutamine, carbonate, and phosphate donated by ATP, constituting the first step of 2 biosynthetic pathways, one leading to arginine and/or urea and the other to pyrimidine nucleotides. The large subunit (synthetase) binds the substrates ammonia (free or transferred from glutamine from the small subunit), hydrogencarbonate and ATP and carries out an ATP-coupled ligase reaction, activating hydrogencarbonate by forming carboxy phosphate which reacts with ammonia to form carbamoyl phosphate.</text>
</comment>
<dbReference type="EC" id="5.1.1.7" evidence="16"/>
<feature type="binding site" evidence="16">
    <location>
        <position position="1267"/>
    </location>
    <ligand>
        <name>substrate</name>
    </ligand>
</feature>
<dbReference type="InterPro" id="IPR005479">
    <property type="entry name" value="CPAse_ATP-bd"/>
</dbReference>
<dbReference type="InterPro" id="IPR011761">
    <property type="entry name" value="ATP-grasp"/>
</dbReference>
<feature type="binding site" evidence="17">
    <location>
        <position position="176"/>
    </location>
    <ligand>
        <name>ATP</name>
        <dbReference type="ChEBI" id="CHEBI:30616"/>
        <label>1</label>
    </ligand>
</feature>
<organism evidence="21 22">
    <name type="scientific">Ruminococcus bovis</name>
    <dbReference type="NCBI Taxonomy" id="2564099"/>
    <lineage>
        <taxon>Bacteria</taxon>
        <taxon>Bacillati</taxon>
        <taxon>Bacillota</taxon>
        <taxon>Clostridia</taxon>
        <taxon>Eubacteriales</taxon>
        <taxon>Oscillospiraceae</taxon>
        <taxon>Ruminococcus</taxon>
    </lineage>
</organism>
<dbReference type="GO" id="GO:0005737">
    <property type="term" value="C:cytoplasm"/>
    <property type="evidence" value="ECO:0007669"/>
    <property type="project" value="UniProtKB-SubCell"/>
</dbReference>
<keyword evidence="16" id="KW-0963">Cytoplasm</keyword>
<dbReference type="InterPro" id="IPR036914">
    <property type="entry name" value="MGS-like_dom_sf"/>
</dbReference>
<feature type="binding site" evidence="17">
    <location>
        <position position="215"/>
    </location>
    <ligand>
        <name>ATP</name>
        <dbReference type="ChEBI" id="CHEBI:30616"/>
        <label>1</label>
    </ligand>
</feature>
<feature type="binding site" evidence="17">
    <location>
        <position position="210"/>
    </location>
    <ligand>
        <name>ATP</name>
        <dbReference type="ChEBI" id="CHEBI:30616"/>
        <label>1</label>
    </ligand>
</feature>
<dbReference type="RefSeq" id="WP_138157223.1">
    <property type="nucleotide sequence ID" value="NZ_CP039381.1"/>
</dbReference>
<dbReference type="PROSITE" id="PS51855">
    <property type="entry name" value="MGS"/>
    <property type="match status" value="1"/>
</dbReference>
<evidence type="ECO:0000256" key="18">
    <source>
        <dbReference type="PROSITE-ProRule" id="PRU10125"/>
    </source>
</evidence>
<evidence type="ECO:0000259" key="19">
    <source>
        <dbReference type="PROSITE" id="PS50975"/>
    </source>
</evidence>
<dbReference type="GO" id="GO:0044205">
    <property type="term" value="P:'de novo' UMP biosynthetic process"/>
    <property type="evidence" value="ECO:0007669"/>
    <property type="project" value="UniProtKB-UniRule"/>
</dbReference>
<dbReference type="UniPathway" id="UPA00070">
    <property type="reaction ID" value="UER00115"/>
</dbReference>
<comment type="similarity">
    <text evidence="3 17">Belongs to the CarB family.</text>
</comment>
<evidence type="ECO:0000313" key="22">
    <source>
        <dbReference type="Proteomes" id="UP000301475"/>
    </source>
</evidence>
<feature type="binding site" evidence="17">
    <location>
        <position position="298"/>
    </location>
    <ligand>
        <name>Mg(2+)</name>
        <dbReference type="ChEBI" id="CHEBI:18420"/>
        <label>2</label>
    </ligand>
</feature>
<evidence type="ECO:0000313" key="21">
    <source>
        <dbReference type="EMBL" id="QCT07178.1"/>
    </source>
</evidence>
<dbReference type="PROSITE" id="PS00867">
    <property type="entry name" value="CPSASE_2"/>
    <property type="match status" value="2"/>
</dbReference>
<name>A0A4P8Y1W6_9FIRM</name>
<feature type="active site" evidence="18">
    <location>
        <position position="1141"/>
    </location>
</feature>
<comment type="catalytic activity">
    <reaction evidence="16">
        <text>(2S,6S)-2,6-diaminopimelate = meso-2,6-diaminopimelate</text>
        <dbReference type="Rhea" id="RHEA:15393"/>
        <dbReference type="ChEBI" id="CHEBI:57609"/>
        <dbReference type="ChEBI" id="CHEBI:57791"/>
        <dbReference type="EC" id="5.1.1.7"/>
    </reaction>
</comment>
<feature type="active site" description="Proton acceptor" evidence="16">
    <location>
        <position position="1294"/>
    </location>
</feature>
<feature type="binding site" evidence="17">
    <location>
        <position position="832"/>
    </location>
    <ligand>
        <name>Mn(2+)</name>
        <dbReference type="ChEBI" id="CHEBI:29035"/>
        <label>4</label>
    </ligand>
</feature>
<dbReference type="GO" id="GO:0006526">
    <property type="term" value="P:L-arginine biosynthetic process"/>
    <property type="evidence" value="ECO:0007669"/>
    <property type="project" value="UniProtKB-UniRule"/>
</dbReference>
<dbReference type="InterPro" id="IPR036897">
    <property type="entry name" value="CarbamoylP_synth_lsu_oligo_sf"/>
</dbReference>
<dbReference type="InterPro" id="IPR001653">
    <property type="entry name" value="DAP_epimerase_DapF"/>
</dbReference>
<comment type="pathway">
    <text evidence="16">Amino-acid biosynthesis; L-lysine biosynthesis via DAP pathway; DL-2,6-diaminopimelate from LL-2,6-diaminopimelate: step 1/1.</text>
</comment>
<dbReference type="SUPFAM" id="SSF54506">
    <property type="entry name" value="Diaminopimelate epimerase-like"/>
    <property type="match status" value="1"/>
</dbReference>
<feature type="binding site" evidence="17">
    <location>
        <position position="284"/>
    </location>
    <ligand>
        <name>Mn(2+)</name>
        <dbReference type="ChEBI" id="CHEBI:29035"/>
        <label>1</label>
    </ligand>
</feature>
<comment type="function">
    <text evidence="16">Catalyzes the stereoinversion of LL-2,6-diaminopimelate (L,L-DAP) to meso-diaminopimelate (meso-DAP), a precursor of L-lysine and an essential component of the bacterial peptidoglycan.</text>
</comment>
<feature type="domain" description="MGS-like" evidence="20">
    <location>
        <begin position="928"/>
        <end position="1068"/>
    </location>
</feature>
<dbReference type="Pfam" id="PF02786">
    <property type="entry name" value="CPSase_L_D2"/>
    <property type="match status" value="2"/>
</dbReference>
<feature type="binding site" evidence="16">
    <location>
        <position position="1233"/>
    </location>
    <ligand>
        <name>substrate</name>
    </ligand>
</feature>
<feature type="binding site" evidence="17">
    <location>
        <position position="818"/>
    </location>
    <ligand>
        <name>Mn(2+)</name>
        <dbReference type="ChEBI" id="CHEBI:29035"/>
        <label>3</label>
    </ligand>
</feature>
<keyword evidence="4 17" id="KW-0055">Arginine biosynthesis</keyword>
<dbReference type="FunFam" id="3.40.50.20:FF:000001">
    <property type="entry name" value="Carbamoyl-phosphate synthase large chain"/>
    <property type="match status" value="2"/>
</dbReference>
<dbReference type="PROSITE" id="PS00866">
    <property type="entry name" value="CPSASE_1"/>
    <property type="match status" value="1"/>
</dbReference>
<feature type="binding site" evidence="17">
    <location>
        <position position="830"/>
    </location>
    <ligand>
        <name>Mg(2+)</name>
        <dbReference type="ChEBI" id="CHEBI:18420"/>
        <label>3</label>
    </ligand>
</feature>
<keyword evidence="9 17" id="KW-0547">Nucleotide-binding</keyword>
<feature type="binding site" evidence="17">
    <location>
        <position position="284"/>
    </location>
    <ligand>
        <name>ATP</name>
        <dbReference type="ChEBI" id="CHEBI:30616"/>
        <label>1</label>
    </ligand>
</feature>
<comment type="subunit">
    <text evidence="17">Composed of two chains; the small (or glutamine) chain promotes the hydrolysis of glutamine to ammonia, which is used by the large (or ammonia) chain to synthesize carbamoyl phosphate. Tetramer of heterodimers (alpha,beta)4.</text>
</comment>
<dbReference type="UniPathway" id="UPA00068">
    <property type="reaction ID" value="UER00171"/>
</dbReference>
<proteinExistence type="inferred from homology"/>
<evidence type="ECO:0000256" key="6">
    <source>
        <dbReference type="ARBA" id="ARBA00022605"/>
    </source>
</evidence>
<feature type="binding site" evidence="17">
    <location>
        <position position="830"/>
    </location>
    <ligand>
        <name>Mn(2+)</name>
        <dbReference type="ChEBI" id="CHEBI:29035"/>
        <label>3</label>
    </ligand>
</feature>
<dbReference type="FunFam" id="3.30.470.20:FF:000026">
    <property type="entry name" value="Carbamoyl-phosphate synthase large chain"/>
    <property type="match status" value="1"/>
</dbReference>
<feature type="domain" description="ATP-grasp" evidence="19">
    <location>
        <begin position="133"/>
        <end position="327"/>
    </location>
</feature>
<dbReference type="InterPro" id="IPR033937">
    <property type="entry name" value="MGS_CPS_CarB"/>
</dbReference>
<dbReference type="Gene3D" id="3.40.50.1380">
    <property type="entry name" value="Methylglyoxal synthase-like domain"/>
    <property type="match status" value="1"/>
</dbReference>
<feature type="site" description="Could be important to modulate the pK values of the two catalytic cysteine residues" evidence="16">
    <location>
        <position position="1285"/>
    </location>
</feature>
<feature type="binding site" evidence="17">
    <location>
        <position position="129"/>
    </location>
    <ligand>
        <name>ATP</name>
        <dbReference type="ChEBI" id="CHEBI:30616"/>
        <label>1</label>
    </ligand>
</feature>
<dbReference type="UniPathway" id="UPA00034">
    <property type="reaction ID" value="UER00025"/>
</dbReference>
<comment type="subunit">
    <text evidence="16">Homodimer.</text>
</comment>
<feature type="binding site" evidence="17">
    <location>
        <position position="832"/>
    </location>
    <ligand>
        <name>Mg(2+)</name>
        <dbReference type="ChEBI" id="CHEBI:18420"/>
        <label>4</label>
    </ligand>
</feature>
<dbReference type="NCBIfam" id="TIGR00652">
    <property type="entry name" value="DapF"/>
    <property type="match status" value="1"/>
</dbReference>
<dbReference type="FunFam" id="3.30.470.20:FF:000001">
    <property type="entry name" value="Carbamoyl-phosphate synthase large chain"/>
    <property type="match status" value="1"/>
</dbReference>
<evidence type="ECO:0000256" key="17">
    <source>
        <dbReference type="HAMAP-Rule" id="MF_01210"/>
    </source>
</evidence>
<dbReference type="SUPFAM" id="SSF52440">
    <property type="entry name" value="PreATP-grasp domain"/>
    <property type="match status" value="2"/>
</dbReference>
<dbReference type="InterPro" id="IPR018510">
    <property type="entry name" value="DAP_epimerase_AS"/>
</dbReference>
<feature type="binding site" evidence="17">
    <location>
        <position position="818"/>
    </location>
    <ligand>
        <name>ATP</name>
        <dbReference type="ChEBI" id="CHEBI:30616"/>
        <label>2</label>
    </ligand>
</feature>
<comment type="cofactor">
    <cofactor evidence="17">
        <name>Mg(2+)</name>
        <dbReference type="ChEBI" id="CHEBI:18420"/>
    </cofactor>
    <cofactor evidence="17">
        <name>Mn(2+)</name>
        <dbReference type="ChEBI" id="CHEBI:29035"/>
    </cofactor>
    <text evidence="17">Binds 4 Mg(2+) or Mn(2+) ions per subunit.</text>
</comment>
<evidence type="ECO:0000256" key="4">
    <source>
        <dbReference type="ARBA" id="ARBA00022571"/>
    </source>
</evidence>
<dbReference type="PROSITE" id="PS01326">
    <property type="entry name" value="DAP_EPIMERASE"/>
    <property type="match status" value="1"/>
</dbReference>
<feature type="binding site" evidence="17">
    <location>
        <position position="242"/>
    </location>
    <ligand>
        <name>ATP</name>
        <dbReference type="ChEBI" id="CHEBI:30616"/>
        <label>1</label>
    </ligand>
</feature>
<feature type="binding site" evidence="17">
    <location>
        <position position="744"/>
    </location>
    <ligand>
        <name>ATP</name>
        <dbReference type="ChEBI" id="CHEBI:30616"/>
        <label>2</label>
    </ligand>
</feature>
<feature type="region of interest" description="Allosteric domain" evidence="17">
    <location>
        <begin position="928"/>
        <end position="1351"/>
    </location>
</feature>
<keyword evidence="5 17" id="KW-0436">Ligase</keyword>
<evidence type="ECO:0000256" key="14">
    <source>
        <dbReference type="ARBA" id="ARBA00047359"/>
    </source>
</evidence>
<evidence type="ECO:0000256" key="9">
    <source>
        <dbReference type="ARBA" id="ARBA00022741"/>
    </source>
</evidence>
<dbReference type="SUPFAM" id="SSF48108">
    <property type="entry name" value="Carbamoyl phosphate synthetase, large subunit connection domain"/>
    <property type="match status" value="1"/>
</dbReference>
<comment type="similarity">
    <text evidence="16">Belongs to the diaminopimelate epimerase family.</text>
</comment>
<comment type="subcellular location">
    <subcellularLocation>
        <location evidence="16">Cytoplasm</location>
    </subcellularLocation>
</comment>
<reference evidence="21 22" key="1">
    <citation type="submission" date="2019-04" db="EMBL/GenBank/DDBJ databases">
        <authorList>
            <person name="Embree M."/>
            <person name="Gaffney J.R."/>
        </authorList>
    </citation>
    <scope>NUCLEOTIDE SEQUENCE [LARGE SCALE GENOMIC DNA]</scope>
    <source>
        <strain evidence="21 22">JE7A12</strain>
    </source>
</reference>
<dbReference type="OrthoDB" id="9804197at2"/>
<dbReference type="GO" id="GO:0008837">
    <property type="term" value="F:diaminopimelate epimerase activity"/>
    <property type="evidence" value="ECO:0007669"/>
    <property type="project" value="UniProtKB-UniRule"/>
</dbReference>
<dbReference type="InterPro" id="IPR005480">
    <property type="entry name" value="CPSase_lsu_oligo"/>
</dbReference>
<comment type="pathway">
    <text evidence="2 17">Amino-acid biosynthesis; L-arginine biosynthesis; carbamoyl phosphate from bicarbonate: step 1/1.</text>
</comment>
<feature type="binding site" evidence="17">
    <location>
        <position position="298"/>
    </location>
    <ligand>
        <name>Mn(2+)</name>
        <dbReference type="ChEBI" id="CHEBI:29035"/>
        <label>2</label>
    </ligand>
</feature>
<dbReference type="NCBIfam" id="TIGR01369">
    <property type="entry name" value="CPSaseII_lrg"/>
    <property type="match status" value="1"/>
</dbReference>
<feature type="binding site" evidence="17">
    <location>
        <position position="750"/>
    </location>
    <ligand>
        <name>ATP</name>
        <dbReference type="ChEBI" id="CHEBI:30616"/>
        <label>2</label>
    </ligand>
</feature>
<feature type="binding site" evidence="17">
    <location>
        <position position="298"/>
    </location>
    <ligand>
        <name>Mg(2+)</name>
        <dbReference type="ChEBI" id="CHEBI:18420"/>
        <label>1</label>
    </ligand>
</feature>
<dbReference type="EC" id="6.3.5.5" evidence="17"/>
<dbReference type="Gene3D" id="3.30.470.20">
    <property type="entry name" value="ATP-grasp fold, B domain"/>
    <property type="match status" value="2"/>
</dbReference>
<dbReference type="GO" id="GO:0004087">
    <property type="term" value="F:carbamoyl-phosphate synthase (ammonia) activity"/>
    <property type="evidence" value="ECO:0007669"/>
    <property type="project" value="UniProtKB-EC"/>
</dbReference>
<comment type="cofactor">
    <cofactor evidence="1">
        <name>Mn(2+)</name>
        <dbReference type="ChEBI" id="CHEBI:29035"/>
    </cofactor>
</comment>
<dbReference type="SMART" id="SM00851">
    <property type="entry name" value="MGS"/>
    <property type="match status" value="1"/>
</dbReference>
<gene>
    <name evidence="17 21" type="primary">carB</name>
    <name evidence="16" type="synonym">dapF</name>
    <name evidence="21" type="ORF">E5Z56_07310</name>
</gene>
<keyword evidence="16" id="KW-0457">Lysine biosynthesis</keyword>
<dbReference type="HAMAP" id="MF_01210_B">
    <property type="entry name" value="CPSase_L_chain_B"/>
    <property type="match status" value="1"/>
</dbReference>
<comment type="domain">
    <text evidence="17">The large subunit is composed of 2 ATP-grasp domains that are involved in binding the 2 ATP molecules needed for carbamoyl phosphate synthesis. The N-terminal ATP-grasp domain (referred to as the carboxyphosphate synthetic component) catalyzes the ATP-dependent phosphorylation of hydrogencarbonate to carboxyphosphate and the subsequent nucleophilic attack by ammonia to form a carbamate intermediate. The C-terminal ATP-grasp domain (referred to as the carbamoyl phosphate synthetic component) then catalyzes the phosphorylation of carbamate with the second ATP to form the end product carbamoyl phosphate. The reactive and unstable enzyme intermediates are sequentially channeled from one active site to the next through the interior of the protein over a distance of at least 96 A.</text>
</comment>
<dbReference type="Pfam" id="PF02142">
    <property type="entry name" value="MGS"/>
    <property type="match status" value="1"/>
</dbReference>
<sequence length="1351" mass="148971">MPIKPNLKRVMVIGSGPIVIGQAAEFDYAGTQACRALKEEGLEVILVNSNPATIMTDNAMADKVYIEPLTLPVVKRIIEKEKPDGLISTLGGQTGLTLSMQLAKEGFLEKNGVQLLGANPETIDKAEDRQMFKDTMEAIGQPVIPSLVVNDVESAVDFANEIGYPVIIRPAFTLGGTGGGIVDNEEELREITSNGLELSPITQVLVEKCIAGWKEIEFEVIRDSDGNVITVCSMENFDPVGVHTGDSIVIAPAVTLADKEYQMLRSASLNIIQALGVEGGCNCQFALNPESFEYAVIEVNPRVSRSSALASKATGYPIAKVAAKIAIGYTLGEIKNAVTGSTYACFEPALDYVVVKFPKWPFDKFVYAKRTLGTQMKATGEVMAIAPTFEHAIMKAVRGAEISHDTLDDKKFAKMSDENVVDRLSVCDDQRIFCVFEALKRGVSVDKIHEITLIDEWFLNKLLILVDMEKTLKEGNLDEATYFKAKKLGFLDRTIEAFTGEECKYSATPVYKMVDTCAAEFDAETPYFYSTFDEENEAEEFIKEKGSDKETVMVFGSGPIRIGQGIEFDYSSVHCVWSLKKAGYDVVIVNNNPETVSTDFDTADRLYFEPLTNEDVMGIIKTEKPIGAVVAFGGQTAIKLTKYLSDHGIRILGTSADAIDMAEDRERFDELLEEHHISRPKGFTVMNCEEALETAEKIGYPVLLRPSYVLGGQNMIIAFNEADVKEYMAIILAQNIENPVLIDKYMMGTELEVDAICDGDDILIPGIMEHVERAGVHSGDSIAVYPAWNISDEMTETIVNASRNLALSLQTKGLVNIQYLIYKGELNVIEVNPRSSRTIPYISKVTGVPMVDLATRAMFGEKLKDMGYGTGLYKKSPYVAVKVPVFSFEKLINVDNHLGPEMKSTGEVLGIASTLEEALYKGLIGAGYKMKRGGGVFITVRNSDKCEIGDVAKKYADLGFKIYATEGTANYLHEYGVNAITVKKIHEDKRDNTLTLIESGKIQYVISTSAKGRQPERDSVKIRRKTVERNIPCLTSIDTANALADCLKSKYSQISTELVDINDMRDEKMKLNFTKMHGTGNDYIYFSTFDQRIDNPEALSVRLSDRHFGIGGDGIILVCPSDKADAKMRIFNLDGSEGKMCGNGIRCVGKFLYDHGMVDIKKKDKLDIETLSGIKHLKAYTLDGEVKSLRVDMGKAILDPKEIPAKMDKDKIVNEPYTIDGEEYNITCVSMGNPHCVVFIKGDIDNLELDEIGPKFENDKLFPERVNTEFVKVLDDHTIKMRVWERGSGETWACGTGACAAAVAACENGFCNKGDDITVKLKGGDLVINYTDETVYMTGEAERVFEGTVEV</sequence>
<evidence type="ECO:0000256" key="8">
    <source>
        <dbReference type="ARBA" id="ARBA00022737"/>
    </source>
</evidence>
<evidence type="ECO:0000256" key="13">
    <source>
        <dbReference type="ARBA" id="ARBA00023211"/>
    </source>
</evidence>
<dbReference type="NCBIfam" id="NF009455">
    <property type="entry name" value="PRK12815.1"/>
    <property type="match status" value="1"/>
</dbReference>
<evidence type="ECO:0000256" key="12">
    <source>
        <dbReference type="ARBA" id="ARBA00022975"/>
    </source>
</evidence>
<evidence type="ECO:0000256" key="15">
    <source>
        <dbReference type="ARBA" id="ARBA00048816"/>
    </source>
</evidence>
<dbReference type="EMBL" id="CP039381">
    <property type="protein sequence ID" value="QCT07178.1"/>
    <property type="molecule type" value="Genomic_DNA"/>
</dbReference>
<dbReference type="Gene3D" id="3.30.1490.20">
    <property type="entry name" value="ATP-grasp fold, A domain"/>
    <property type="match status" value="1"/>
</dbReference>
<keyword evidence="10 17" id="KW-0067">ATP-binding</keyword>
<feature type="binding site" evidence="17">
    <location>
        <position position="243"/>
    </location>
    <ligand>
        <name>ATP</name>
        <dbReference type="ChEBI" id="CHEBI:30616"/>
        <label>1</label>
    </ligand>
</feature>
<feature type="binding site" evidence="17">
    <location>
        <position position="777"/>
    </location>
    <ligand>
        <name>ATP</name>
        <dbReference type="ChEBI" id="CHEBI:30616"/>
        <label>2</label>
    </ligand>
</feature>
<keyword evidence="6 16" id="KW-0028">Amino-acid biosynthesis</keyword>
<comment type="pathway">
    <text evidence="17">Pyrimidine metabolism; UMP biosynthesis via de novo pathway; (S)-dihydroorotate from bicarbonate: step 1/3.</text>
</comment>
<feature type="binding site" evidence="16">
    <location>
        <begin position="1142"/>
        <end position="1143"/>
    </location>
    <ligand>
        <name>substrate</name>
    </ligand>
</feature>
<dbReference type="GO" id="GO:0006541">
    <property type="term" value="P:glutamine metabolic process"/>
    <property type="evidence" value="ECO:0007669"/>
    <property type="project" value="TreeGrafter"/>
</dbReference>
<feature type="binding site" evidence="17">
    <location>
        <position position="241"/>
    </location>
    <ligand>
        <name>ATP</name>
        <dbReference type="ChEBI" id="CHEBI:30616"/>
        <label>1</label>
    </ligand>
</feature>
<feature type="binding site" evidence="17">
    <location>
        <position position="818"/>
    </location>
    <ligand>
        <name>Mg(2+)</name>
        <dbReference type="ChEBI" id="CHEBI:18420"/>
        <label>3</label>
    </ligand>
</feature>
<feature type="binding site" evidence="17">
    <location>
        <position position="300"/>
    </location>
    <ligand>
        <name>Mg(2+)</name>
        <dbReference type="ChEBI" id="CHEBI:18420"/>
        <label>2</label>
    </ligand>
</feature>
<dbReference type="Gene3D" id="3.10.310.10">
    <property type="entry name" value="Diaminopimelate Epimerase, Chain A, domain 1"/>
    <property type="match status" value="2"/>
</dbReference>
<evidence type="ECO:0000256" key="16">
    <source>
        <dbReference type="HAMAP-Rule" id="MF_00197"/>
    </source>
</evidence>
<feature type="binding site" evidence="17">
    <location>
        <position position="705"/>
    </location>
    <ligand>
        <name>ATP</name>
        <dbReference type="ChEBI" id="CHEBI:30616"/>
        <label>2</label>
    </ligand>
</feature>
<dbReference type="Gene3D" id="3.40.50.20">
    <property type="match status" value="2"/>
</dbReference>
<feature type="binding site" evidence="17">
    <location>
        <position position="830"/>
    </location>
    <ligand>
        <name>Mg(2+)</name>
        <dbReference type="ChEBI" id="CHEBI:18420"/>
        <label>4</label>
    </ligand>
</feature>
<evidence type="ECO:0000256" key="2">
    <source>
        <dbReference type="ARBA" id="ARBA00005077"/>
    </source>
</evidence>
<feature type="binding site" evidence="16">
    <location>
        <position position="1132"/>
    </location>
    <ligand>
        <name>substrate</name>
    </ligand>
</feature>
<accession>A0A4P8Y1W6</accession>
<keyword evidence="11" id="KW-0460">Magnesium</keyword>
<dbReference type="InterPro" id="IPR005483">
    <property type="entry name" value="CPSase_dom"/>
</dbReference>
<evidence type="ECO:0000256" key="1">
    <source>
        <dbReference type="ARBA" id="ARBA00001936"/>
    </source>
</evidence>
<dbReference type="GO" id="GO:0004088">
    <property type="term" value="F:carbamoyl-phosphate synthase (glutamine-hydrolyzing) activity"/>
    <property type="evidence" value="ECO:0007669"/>
    <property type="project" value="UniProtKB-UniRule"/>
</dbReference>
<keyword evidence="13" id="KW-0464">Manganese</keyword>
<dbReference type="InterPro" id="IPR013815">
    <property type="entry name" value="ATP_grasp_subdomain_1"/>
</dbReference>
<evidence type="ECO:0000256" key="3">
    <source>
        <dbReference type="ARBA" id="ARBA00009799"/>
    </source>
</evidence>
<dbReference type="HAMAP" id="MF_00197">
    <property type="entry name" value="DAP_epimerase"/>
    <property type="match status" value="1"/>
</dbReference>
<feature type="binding site" evidence="17">
    <location>
        <position position="300"/>
    </location>
    <ligand>
        <name>Mn(2+)</name>
        <dbReference type="ChEBI" id="CHEBI:29035"/>
        <label>2</label>
    </ligand>
</feature>
<dbReference type="KEGG" id="ruj:E5Z56_07310"/>
<comment type="caution">
    <text evidence="16">Lacks conserved residue(s) required for the propagation of feature annotation.</text>
</comment>
<feature type="binding site" evidence="17">
    <location>
        <position position="830"/>
    </location>
    <ligand>
        <name>Mn(2+)</name>
        <dbReference type="ChEBI" id="CHEBI:29035"/>
        <label>4</label>
    </ligand>
</feature>
<feature type="binding site" evidence="16">
    <location>
        <position position="1081"/>
    </location>
    <ligand>
        <name>substrate</name>
    </ligand>
</feature>
<feature type="binding site" evidence="17">
    <location>
        <position position="830"/>
    </location>
    <ligand>
        <name>ATP</name>
        <dbReference type="ChEBI" id="CHEBI:30616"/>
        <label>2</label>
    </ligand>
</feature>
<dbReference type="InterPro" id="IPR016185">
    <property type="entry name" value="PreATP-grasp_dom_sf"/>
</dbReference>
<feature type="binding site" evidence="17">
    <location>
        <position position="778"/>
    </location>
    <ligand>
        <name>ATP</name>
        <dbReference type="ChEBI" id="CHEBI:30616"/>
        <label>2</label>
    </ligand>
</feature>
<feature type="binding site" evidence="17">
    <location>
        <position position="298"/>
    </location>
    <ligand>
        <name>Mn(2+)</name>
        <dbReference type="ChEBI" id="CHEBI:29035"/>
        <label>1</label>
    </ligand>
</feature>
<dbReference type="SMART" id="SM01096">
    <property type="entry name" value="CPSase_L_D3"/>
    <property type="match status" value="1"/>
</dbReference>
<dbReference type="GO" id="GO:0009089">
    <property type="term" value="P:lysine biosynthetic process via diaminopimelate"/>
    <property type="evidence" value="ECO:0007669"/>
    <property type="project" value="UniProtKB-UniRule"/>
</dbReference>
<comment type="catalytic activity">
    <reaction evidence="15 17">
        <text>hydrogencarbonate + L-glutamine + 2 ATP + H2O = carbamoyl phosphate + L-glutamate + 2 ADP + phosphate + 2 H(+)</text>
        <dbReference type="Rhea" id="RHEA:18633"/>
        <dbReference type="ChEBI" id="CHEBI:15377"/>
        <dbReference type="ChEBI" id="CHEBI:15378"/>
        <dbReference type="ChEBI" id="CHEBI:17544"/>
        <dbReference type="ChEBI" id="CHEBI:29985"/>
        <dbReference type="ChEBI" id="CHEBI:30616"/>
        <dbReference type="ChEBI" id="CHEBI:43474"/>
        <dbReference type="ChEBI" id="CHEBI:58228"/>
        <dbReference type="ChEBI" id="CHEBI:58359"/>
        <dbReference type="ChEBI" id="CHEBI:456216"/>
        <dbReference type="EC" id="6.3.5.5"/>
    </reaction>
</comment>
<dbReference type="Pfam" id="PF01678">
    <property type="entry name" value="DAP_epimerase"/>
    <property type="match status" value="2"/>
</dbReference>
<feature type="binding site" evidence="17">
    <location>
        <position position="169"/>
    </location>
    <ligand>
        <name>ATP</name>
        <dbReference type="ChEBI" id="CHEBI:30616"/>
        <label>1</label>
    </ligand>
</feature>
<keyword evidence="7" id="KW-0479">Metal-binding</keyword>
<dbReference type="PRINTS" id="PR00098">
    <property type="entry name" value="CPSASE"/>
</dbReference>
<evidence type="ECO:0000259" key="20">
    <source>
        <dbReference type="PROSITE" id="PS51855"/>
    </source>
</evidence>
<feature type="region of interest" description="Carboxyphosphate synthetic domain" evidence="17">
    <location>
        <begin position="1"/>
        <end position="401"/>
    </location>
</feature>
<dbReference type="GO" id="GO:0046872">
    <property type="term" value="F:metal ion binding"/>
    <property type="evidence" value="ECO:0007669"/>
    <property type="project" value="UniProtKB-KW"/>
</dbReference>
<dbReference type="PROSITE" id="PS50975">
    <property type="entry name" value="ATP_GRASP"/>
    <property type="match status" value="2"/>
</dbReference>
<dbReference type="InterPro" id="IPR011607">
    <property type="entry name" value="MGS-like_dom"/>
</dbReference>
<keyword evidence="12 17" id="KW-0665">Pyrimidine biosynthesis</keyword>
<keyword evidence="22" id="KW-1185">Reference proteome</keyword>
<evidence type="ECO:0000256" key="11">
    <source>
        <dbReference type="ARBA" id="ARBA00022842"/>
    </source>
</evidence>
<keyword evidence="16" id="KW-0413">Isomerase</keyword>
<feature type="binding site" evidence="16">
    <location>
        <begin position="1295"/>
        <end position="1296"/>
    </location>
    <ligand>
        <name>substrate</name>
    </ligand>
</feature>
<feature type="binding site" evidence="17">
    <location>
        <position position="175"/>
    </location>
    <ligand>
        <name>ATP</name>
        <dbReference type="ChEBI" id="CHEBI:30616"/>
        <label>1</label>
    </ligand>
</feature>
<protein>
    <recommendedName>
        <fullName evidence="16 17">Multifunctional fusion protein</fullName>
    </recommendedName>
    <domain>
        <recommendedName>
            <fullName evidence="16">Diaminopimelate epimerase</fullName>
            <shortName evidence="16">DAP epimerase</shortName>
            <ecNumber evidence="16">5.1.1.7</ecNumber>
        </recommendedName>
        <alternativeName>
            <fullName evidence="16">PLP-independent amino acid racemase</fullName>
        </alternativeName>
    </domain>
    <domain>
        <recommendedName>
            <fullName evidence="17">Carbamoyl phosphate synthase large chain</fullName>
            <ecNumber evidence="17">6.3.4.16</ecNumber>
            <ecNumber evidence="17">6.3.5.5</ecNumber>
        </recommendedName>
        <alternativeName>
            <fullName evidence="17">Carbamoyl phosphate synthetase ammonia chain</fullName>
        </alternativeName>
    </domain>
</protein>
<feature type="binding site" evidence="17">
    <location>
        <position position="208"/>
    </location>
    <ligand>
        <name>ATP</name>
        <dbReference type="ChEBI" id="CHEBI:30616"/>
        <label>1</label>
    </ligand>
</feature>
<keyword evidence="8 17" id="KW-0677">Repeat</keyword>
<feature type="binding site" evidence="17">
    <location>
        <position position="776"/>
    </location>
    <ligand>
        <name>ATP</name>
        <dbReference type="ChEBI" id="CHEBI:30616"/>
        <label>2</label>
    </ligand>
</feature>
<feature type="binding site" evidence="16">
    <location>
        <begin position="1285"/>
        <end position="1286"/>
    </location>
    <ligand>
        <name>substrate</name>
    </ligand>
</feature>
<dbReference type="SUPFAM" id="SSF52335">
    <property type="entry name" value="Methylglyoxal synthase-like"/>
    <property type="match status" value="1"/>
</dbReference>
<comment type="catalytic activity">
    <reaction evidence="14 17">
        <text>hydrogencarbonate + NH4(+) + 2 ATP = carbamoyl phosphate + 2 ADP + phosphate + 2 H(+)</text>
        <dbReference type="Rhea" id="RHEA:18029"/>
        <dbReference type="ChEBI" id="CHEBI:15378"/>
        <dbReference type="ChEBI" id="CHEBI:17544"/>
        <dbReference type="ChEBI" id="CHEBI:28938"/>
        <dbReference type="ChEBI" id="CHEBI:30616"/>
        <dbReference type="ChEBI" id="CHEBI:43474"/>
        <dbReference type="ChEBI" id="CHEBI:58228"/>
        <dbReference type="ChEBI" id="CHEBI:456216"/>
        <dbReference type="EC" id="6.3.4.16"/>
    </reaction>
</comment>
<dbReference type="FunFam" id="1.10.1030.10:FF:000002">
    <property type="entry name" value="Carbamoyl-phosphate synthase large chain"/>
    <property type="match status" value="1"/>
</dbReference>
<evidence type="ECO:0000256" key="7">
    <source>
        <dbReference type="ARBA" id="ARBA00022723"/>
    </source>
</evidence>
<dbReference type="InterPro" id="IPR058047">
    <property type="entry name" value="CPSase_preATP-grasp"/>
</dbReference>
<dbReference type="NCBIfam" id="NF003671">
    <property type="entry name" value="PRK05294.1"/>
    <property type="match status" value="1"/>
</dbReference>
<feature type="binding site" evidence="17">
    <location>
        <position position="775"/>
    </location>
    <ligand>
        <name>ATP</name>
        <dbReference type="ChEBI" id="CHEBI:30616"/>
        <label>2</label>
    </ligand>
</feature>
<dbReference type="InterPro" id="IPR006275">
    <property type="entry name" value="CPSase_lsu"/>
</dbReference>
<feature type="binding site" evidence="17">
    <location>
        <position position="284"/>
    </location>
    <ligand>
        <name>Mg(2+)</name>
        <dbReference type="ChEBI" id="CHEBI:18420"/>
        <label>1</label>
    </ligand>
</feature>
<evidence type="ECO:0000256" key="5">
    <source>
        <dbReference type="ARBA" id="ARBA00022598"/>
    </source>
</evidence>
<dbReference type="Gene3D" id="1.10.1030.10">
    <property type="entry name" value="Carbamoyl-phosphate synthetase, large subunit oligomerisation domain"/>
    <property type="match status" value="1"/>
</dbReference>
<evidence type="ECO:0000256" key="10">
    <source>
        <dbReference type="ARBA" id="ARBA00022840"/>
    </source>
</evidence>
<dbReference type="CDD" id="cd01424">
    <property type="entry name" value="MGS_CPS_II"/>
    <property type="match status" value="1"/>
</dbReference>
<dbReference type="Proteomes" id="UP000301475">
    <property type="component" value="Chromosome"/>
</dbReference>
<feature type="binding site" evidence="17">
    <location>
        <position position="298"/>
    </location>
    <ligand>
        <name>ATP</name>
        <dbReference type="ChEBI" id="CHEBI:30616"/>
        <label>1</label>
    </ligand>
</feature>
<dbReference type="PANTHER" id="PTHR11405:SF53">
    <property type="entry name" value="CARBAMOYL-PHOSPHATE SYNTHASE [AMMONIA], MITOCHONDRIAL"/>
    <property type="match status" value="1"/>
</dbReference>
<feature type="site" description="Could be important to modulate the pK values of the two catalytic cysteine residues" evidence="16">
    <location>
        <position position="1235"/>
    </location>
</feature>
<dbReference type="PANTHER" id="PTHR11405">
    <property type="entry name" value="CARBAMOYLTRANSFERASE FAMILY MEMBER"/>
    <property type="match status" value="1"/>
</dbReference>
<dbReference type="Pfam" id="PF25596">
    <property type="entry name" value="CPSase_L_D1"/>
    <property type="match status" value="2"/>
</dbReference>
<dbReference type="GO" id="GO:0005524">
    <property type="term" value="F:ATP binding"/>
    <property type="evidence" value="ECO:0007669"/>
    <property type="project" value="UniProtKB-UniRule"/>
</dbReference>